<dbReference type="InterPro" id="IPR041382">
    <property type="entry name" value="SH3_16"/>
</dbReference>
<protein>
    <submittedName>
        <fullName evidence="7">NlpC/P60 family protein</fullName>
    </submittedName>
</protein>
<dbReference type="PROSITE" id="PS51781">
    <property type="entry name" value="SH3B"/>
    <property type="match status" value="1"/>
</dbReference>
<dbReference type="PROSITE" id="PS51257">
    <property type="entry name" value="PROKAR_LIPOPROTEIN"/>
    <property type="match status" value="1"/>
</dbReference>
<gene>
    <name evidence="7" type="ORF">ACFOSV_12760</name>
</gene>
<dbReference type="InterPro" id="IPR003646">
    <property type="entry name" value="SH3-like_bac-type"/>
</dbReference>
<dbReference type="Proteomes" id="UP001595805">
    <property type="component" value="Unassembled WGS sequence"/>
</dbReference>
<dbReference type="Gene3D" id="3.90.1720.10">
    <property type="entry name" value="endopeptidase domain like (from Nostoc punctiforme)"/>
    <property type="match status" value="1"/>
</dbReference>
<evidence type="ECO:0000256" key="1">
    <source>
        <dbReference type="ARBA" id="ARBA00007074"/>
    </source>
</evidence>
<reference evidence="8" key="1">
    <citation type="journal article" date="2019" name="Int. J. Syst. Evol. Microbiol.">
        <title>The Global Catalogue of Microorganisms (GCM) 10K type strain sequencing project: providing services to taxonomists for standard genome sequencing and annotation.</title>
        <authorList>
            <consortium name="The Broad Institute Genomics Platform"/>
            <consortium name="The Broad Institute Genome Sequencing Center for Infectious Disease"/>
            <person name="Wu L."/>
            <person name="Ma J."/>
        </authorList>
    </citation>
    <scope>NUCLEOTIDE SEQUENCE [LARGE SCALE GENOMIC DNA]</scope>
    <source>
        <strain evidence="8">CCUG 60523</strain>
    </source>
</reference>
<dbReference type="Pfam" id="PF00877">
    <property type="entry name" value="NLPC_P60"/>
    <property type="match status" value="1"/>
</dbReference>
<dbReference type="SUPFAM" id="SSF54001">
    <property type="entry name" value="Cysteine proteinases"/>
    <property type="match status" value="1"/>
</dbReference>
<sequence>MNRIPALFSLIALVFLFSCVNNQSQKIVSEKIEEIRSQVAPDKRVAIWELNFENGVLSGKTDQIEGFEQLIQELEEMDISFENQVIKLPHADLEGKTRALVTISVANIRSQPKHSAELATQALMGTPLTVLEKEDSWYRVQTPDDYISWVDAAGIKLMTEAELESWYRSAKVVFTDFSGFVWADESQTERISDLVAGDILNLTEETNTSYLVQLPDGRAGIIEKSKATPWEEWIASRETSPEKLIATAKEMMGAPYLWGGTSIKGIDCSGFTKTIFYLNGQIIPRDASQQVNEGNEVDVDKNWNKLEVGDLLFFGQKATDDIKERVVHVGMWIGNNQFIHSRGRVRISSFDPESPLYDEYELNRYLRTKRIINTPSENVLSVSTLIQN</sequence>
<dbReference type="InterPro" id="IPR051202">
    <property type="entry name" value="Peptidase_C40"/>
</dbReference>
<dbReference type="PANTHER" id="PTHR47053">
    <property type="entry name" value="MUREIN DD-ENDOPEPTIDASE MEPH-RELATED"/>
    <property type="match status" value="1"/>
</dbReference>
<dbReference type="Gene3D" id="2.30.30.40">
    <property type="entry name" value="SH3 Domains"/>
    <property type="match status" value="2"/>
</dbReference>
<organism evidence="7 8">
    <name type="scientific">Algoriphagus namhaensis</name>
    <dbReference type="NCBI Taxonomy" id="915353"/>
    <lineage>
        <taxon>Bacteria</taxon>
        <taxon>Pseudomonadati</taxon>
        <taxon>Bacteroidota</taxon>
        <taxon>Cytophagia</taxon>
        <taxon>Cytophagales</taxon>
        <taxon>Cyclobacteriaceae</taxon>
        <taxon>Algoriphagus</taxon>
    </lineage>
</organism>
<evidence type="ECO:0000313" key="7">
    <source>
        <dbReference type="EMBL" id="MFC3881057.1"/>
    </source>
</evidence>
<keyword evidence="4" id="KW-0788">Thiol protease</keyword>
<comment type="caution">
    <text evidence="7">The sequence shown here is derived from an EMBL/GenBank/DDBJ whole genome shotgun (WGS) entry which is preliminary data.</text>
</comment>
<dbReference type="PANTHER" id="PTHR47053:SF1">
    <property type="entry name" value="MUREIN DD-ENDOPEPTIDASE MEPH-RELATED"/>
    <property type="match status" value="1"/>
</dbReference>
<name>A0ABV8ASP3_9BACT</name>
<accession>A0ABV8ASP3</accession>
<evidence type="ECO:0000256" key="4">
    <source>
        <dbReference type="ARBA" id="ARBA00022807"/>
    </source>
</evidence>
<dbReference type="Pfam" id="PF18348">
    <property type="entry name" value="SH3_16"/>
    <property type="match status" value="1"/>
</dbReference>
<keyword evidence="2" id="KW-0645">Protease</keyword>
<dbReference type="PROSITE" id="PS51935">
    <property type="entry name" value="NLPC_P60"/>
    <property type="match status" value="1"/>
</dbReference>
<evidence type="ECO:0000256" key="3">
    <source>
        <dbReference type="ARBA" id="ARBA00022801"/>
    </source>
</evidence>
<evidence type="ECO:0000313" key="8">
    <source>
        <dbReference type="Proteomes" id="UP001595805"/>
    </source>
</evidence>
<dbReference type="RefSeq" id="WP_377906398.1">
    <property type="nucleotide sequence ID" value="NZ_JBHRZS010000007.1"/>
</dbReference>
<proteinExistence type="inferred from homology"/>
<evidence type="ECO:0000259" key="6">
    <source>
        <dbReference type="PROSITE" id="PS51935"/>
    </source>
</evidence>
<dbReference type="InterPro" id="IPR038765">
    <property type="entry name" value="Papain-like_cys_pep_sf"/>
</dbReference>
<dbReference type="SUPFAM" id="SSF82057">
    <property type="entry name" value="Prokaryotic SH3-related domain"/>
    <property type="match status" value="1"/>
</dbReference>
<dbReference type="InterPro" id="IPR000064">
    <property type="entry name" value="NLP_P60_dom"/>
</dbReference>
<keyword evidence="3" id="KW-0378">Hydrolase</keyword>
<dbReference type="EMBL" id="JBHRZS010000007">
    <property type="protein sequence ID" value="MFC3881057.1"/>
    <property type="molecule type" value="Genomic_DNA"/>
</dbReference>
<evidence type="ECO:0000256" key="2">
    <source>
        <dbReference type="ARBA" id="ARBA00022670"/>
    </source>
</evidence>
<feature type="domain" description="NlpC/P60" evidence="6">
    <location>
        <begin position="238"/>
        <end position="372"/>
    </location>
</feature>
<keyword evidence="8" id="KW-1185">Reference proteome</keyword>
<feature type="domain" description="SH3b" evidence="5">
    <location>
        <begin position="96"/>
        <end position="159"/>
    </location>
</feature>
<comment type="similarity">
    <text evidence="1">Belongs to the peptidase C40 family.</text>
</comment>
<evidence type="ECO:0000259" key="5">
    <source>
        <dbReference type="PROSITE" id="PS51781"/>
    </source>
</evidence>